<feature type="active site" description="Proton acceptor" evidence="9">
    <location>
        <position position="57"/>
    </location>
</feature>
<keyword evidence="6 9" id="KW-0057">Aromatic amino acid biosynthesis</keyword>
<dbReference type="InterPro" id="IPR018204">
    <property type="entry name" value="Trp_synthase_alpha_AS"/>
</dbReference>
<protein>
    <recommendedName>
        <fullName evidence="9">Tryptophan synthase alpha chain</fullName>
        <ecNumber evidence="9">4.2.1.20</ecNumber>
    </recommendedName>
</protein>
<feature type="active site" description="Proton acceptor" evidence="9">
    <location>
        <position position="46"/>
    </location>
</feature>
<dbReference type="PANTHER" id="PTHR43406">
    <property type="entry name" value="TRYPTOPHAN SYNTHASE, ALPHA CHAIN"/>
    <property type="match status" value="1"/>
</dbReference>
<evidence type="ECO:0000256" key="7">
    <source>
        <dbReference type="ARBA" id="ARBA00023239"/>
    </source>
</evidence>
<dbReference type="InterPro" id="IPR011060">
    <property type="entry name" value="RibuloseP-bd_barrel"/>
</dbReference>
<accession>A0A8J2VCN1</accession>
<dbReference type="PROSITE" id="PS00167">
    <property type="entry name" value="TRP_SYNTHASE_ALPHA"/>
    <property type="match status" value="1"/>
</dbReference>
<sequence>MQPIDQAFQQKEGQRLIPFVVAGDPTSQVTLDLLHLLQEEGASVVELGVPYSDPLADGPLIQEASERALRQGMNLTKVLELARTARERGITLPLVLFTYYNPILQFGPERLVQEARAAGINGMIIPDLPWEEGKELADLAARQGVYLIPLVAPTSKERIRKIVRGARGFVYCVSSLGTTGIRQNFAQGVEEFLETVRQESPVPTAVGFGISAGSHVEYFLRHADAAVVGSALVREIALHQEALQDKDKRAAALDSIRGFVRGLIPAAPVKS</sequence>
<evidence type="ECO:0000256" key="5">
    <source>
        <dbReference type="ARBA" id="ARBA00022822"/>
    </source>
</evidence>
<dbReference type="EMBL" id="BMHQ01000003">
    <property type="protein sequence ID" value="GGE11374.1"/>
    <property type="molecule type" value="Genomic_DNA"/>
</dbReference>
<keyword evidence="4 9" id="KW-0028">Amino-acid biosynthesis</keyword>
<dbReference type="HAMAP" id="MF_00131">
    <property type="entry name" value="Trp_synth_alpha"/>
    <property type="match status" value="1"/>
</dbReference>
<dbReference type="Proteomes" id="UP000625210">
    <property type="component" value="Unassembled WGS sequence"/>
</dbReference>
<dbReference type="InterPro" id="IPR013785">
    <property type="entry name" value="Aldolase_TIM"/>
</dbReference>
<organism evidence="11 12">
    <name type="scientific">Marinithermofilum abyssi</name>
    <dbReference type="NCBI Taxonomy" id="1571185"/>
    <lineage>
        <taxon>Bacteria</taxon>
        <taxon>Bacillati</taxon>
        <taxon>Bacillota</taxon>
        <taxon>Bacilli</taxon>
        <taxon>Bacillales</taxon>
        <taxon>Thermoactinomycetaceae</taxon>
        <taxon>Marinithermofilum</taxon>
    </lineage>
</organism>
<keyword evidence="5 9" id="KW-0822">Tryptophan biosynthesis</keyword>
<evidence type="ECO:0000256" key="8">
    <source>
        <dbReference type="ARBA" id="ARBA00049047"/>
    </source>
</evidence>
<dbReference type="AlphaFoldDB" id="A0A8J2VCN1"/>
<dbReference type="CDD" id="cd04724">
    <property type="entry name" value="Tryptophan_synthase_alpha"/>
    <property type="match status" value="1"/>
</dbReference>
<evidence type="ECO:0000256" key="4">
    <source>
        <dbReference type="ARBA" id="ARBA00022605"/>
    </source>
</evidence>
<keyword evidence="12" id="KW-1185">Reference proteome</keyword>
<dbReference type="RefSeq" id="WP_188646896.1">
    <property type="nucleotide sequence ID" value="NZ_BMHQ01000003.1"/>
</dbReference>
<comment type="function">
    <text evidence="1 9">The alpha subunit is responsible for the aldol cleavage of indoleglycerol phosphate to indole and glyceraldehyde 3-phosphate.</text>
</comment>
<dbReference type="NCBIfam" id="TIGR00262">
    <property type="entry name" value="trpA"/>
    <property type="match status" value="1"/>
</dbReference>
<reference evidence="11" key="2">
    <citation type="submission" date="2020-09" db="EMBL/GenBank/DDBJ databases">
        <authorList>
            <person name="Sun Q."/>
            <person name="Zhou Y."/>
        </authorList>
    </citation>
    <scope>NUCLEOTIDE SEQUENCE</scope>
    <source>
        <strain evidence="11">CGMCC 1.15179</strain>
    </source>
</reference>
<evidence type="ECO:0000256" key="1">
    <source>
        <dbReference type="ARBA" id="ARBA00003365"/>
    </source>
</evidence>
<gene>
    <name evidence="9 11" type="primary">trpA</name>
    <name evidence="11" type="ORF">GCM10011571_10920</name>
</gene>
<evidence type="ECO:0000313" key="11">
    <source>
        <dbReference type="EMBL" id="GGE11374.1"/>
    </source>
</evidence>
<dbReference type="InterPro" id="IPR002028">
    <property type="entry name" value="Trp_synthase_suA"/>
</dbReference>
<dbReference type="Gene3D" id="3.20.20.70">
    <property type="entry name" value="Aldolase class I"/>
    <property type="match status" value="1"/>
</dbReference>
<dbReference type="Pfam" id="PF00290">
    <property type="entry name" value="Trp_syntA"/>
    <property type="match status" value="1"/>
</dbReference>
<evidence type="ECO:0000256" key="6">
    <source>
        <dbReference type="ARBA" id="ARBA00023141"/>
    </source>
</evidence>
<keyword evidence="7 9" id="KW-0456">Lyase</keyword>
<comment type="similarity">
    <text evidence="9 10">Belongs to the TrpA family.</text>
</comment>
<dbReference type="FunFam" id="3.20.20.70:FF:000037">
    <property type="entry name" value="Tryptophan synthase alpha chain"/>
    <property type="match status" value="1"/>
</dbReference>
<comment type="caution">
    <text evidence="11">The sequence shown here is derived from an EMBL/GenBank/DDBJ whole genome shotgun (WGS) entry which is preliminary data.</text>
</comment>
<comment type="pathway">
    <text evidence="2 9">Amino-acid biosynthesis; L-tryptophan biosynthesis; L-tryptophan from chorismate: step 5/5.</text>
</comment>
<name>A0A8J2VCN1_9BACL</name>
<proteinExistence type="inferred from homology"/>
<evidence type="ECO:0000256" key="3">
    <source>
        <dbReference type="ARBA" id="ARBA00011270"/>
    </source>
</evidence>
<reference evidence="11" key="1">
    <citation type="journal article" date="2014" name="Int. J. Syst. Evol. Microbiol.">
        <title>Complete genome sequence of Corynebacterium casei LMG S-19264T (=DSM 44701T), isolated from a smear-ripened cheese.</title>
        <authorList>
            <consortium name="US DOE Joint Genome Institute (JGI-PGF)"/>
            <person name="Walter F."/>
            <person name="Albersmeier A."/>
            <person name="Kalinowski J."/>
            <person name="Ruckert C."/>
        </authorList>
    </citation>
    <scope>NUCLEOTIDE SEQUENCE</scope>
    <source>
        <strain evidence="11">CGMCC 1.15179</strain>
    </source>
</reference>
<dbReference type="GO" id="GO:0005829">
    <property type="term" value="C:cytosol"/>
    <property type="evidence" value="ECO:0007669"/>
    <property type="project" value="TreeGrafter"/>
</dbReference>
<evidence type="ECO:0000313" key="12">
    <source>
        <dbReference type="Proteomes" id="UP000625210"/>
    </source>
</evidence>
<comment type="catalytic activity">
    <reaction evidence="8 9">
        <text>(1S,2R)-1-C-(indol-3-yl)glycerol 3-phosphate + L-serine = D-glyceraldehyde 3-phosphate + L-tryptophan + H2O</text>
        <dbReference type="Rhea" id="RHEA:10532"/>
        <dbReference type="ChEBI" id="CHEBI:15377"/>
        <dbReference type="ChEBI" id="CHEBI:33384"/>
        <dbReference type="ChEBI" id="CHEBI:57912"/>
        <dbReference type="ChEBI" id="CHEBI:58866"/>
        <dbReference type="ChEBI" id="CHEBI:59776"/>
        <dbReference type="EC" id="4.2.1.20"/>
    </reaction>
</comment>
<dbReference type="GO" id="GO:0004834">
    <property type="term" value="F:tryptophan synthase activity"/>
    <property type="evidence" value="ECO:0007669"/>
    <property type="project" value="UniProtKB-UniRule"/>
</dbReference>
<dbReference type="PANTHER" id="PTHR43406:SF1">
    <property type="entry name" value="TRYPTOPHAN SYNTHASE ALPHA CHAIN, CHLOROPLASTIC"/>
    <property type="match status" value="1"/>
</dbReference>
<comment type="subunit">
    <text evidence="3 9">Tetramer of two alpha and two beta chains.</text>
</comment>
<evidence type="ECO:0000256" key="9">
    <source>
        <dbReference type="HAMAP-Rule" id="MF_00131"/>
    </source>
</evidence>
<dbReference type="UniPathway" id="UPA00035">
    <property type="reaction ID" value="UER00044"/>
</dbReference>
<dbReference type="SUPFAM" id="SSF51366">
    <property type="entry name" value="Ribulose-phoshate binding barrel"/>
    <property type="match status" value="1"/>
</dbReference>
<dbReference type="EC" id="4.2.1.20" evidence="9"/>
<evidence type="ECO:0000256" key="10">
    <source>
        <dbReference type="RuleBase" id="RU003662"/>
    </source>
</evidence>
<evidence type="ECO:0000256" key="2">
    <source>
        <dbReference type="ARBA" id="ARBA00004733"/>
    </source>
</evidence>